<organism evidence="1">
    <name type="scientific">Brugia malayi</name>
    <name type="common">Filarial nematode worm</name>
    <dbReference type="NCBI Taxonomy" id="6279"/>
    <lineage>
        <taxon>Eukaryota</taxon>
        <taxon>Metazoa</taxon>
        <taxon>Ecdysozoa</taxon>
        <taxon>Nematoda</taxon>
        <taxon>Chromadorea</taxon>
        <taxon>Rhabditida</taxon>
        <taxon>Spirurina</taxon>
        <taxon>Spiruromorpha</taxon>
        <taxon>Filarioidea</taxon>
        <taxon>Onchocercidae</taxon>
        <taxon>Brugia</taxon>
    </lineage>
</organism>
<gene>
    <name evidence="1" type="primary">Bm13186</name>
    <name evidence="1" type="ORF">BM_Bm13186</name>
</gene>
<dbReference type="NCBIfam" id="TIGR01053">
    <property type="entry name" value="LSD1"/>
    <property type="match status" value="1"/>
</dbReference>
<dbReference type="EMBL" id="LN857020">
    <property type="protein sequence ID" value="CDQ01194.1"/>
    <property type="molecule type" value="Genomic_DNA"/>
</dbReference>
<accession>A0A1I9G567</accession>
<proteinExistence type="predicted"/>
<evidence type="ECO:0000313" key="1">
    <source>
        <dbReference type="EMBL" id="CDQ01194.1"/>
    </source>
</evidence>
<dbReference type="AlphaFoldDB" id="A0A1I9G567"/>
<reference evidence="1" key="1">
    <citation type="journal article" date="2007" name="Science">
        <title>Draft genome of the filarial nematode parasite Brugia malayi.</title>
        <authorList>
            <person name="Ghedin E."/>
            <person name="Wang S."/>
            <person name="Spiro D."/>
            <person name="Caler E."/>
            <person name="Zhao Q."/>
            <person name="Crabtree J."/>
            <person name="Allen J.E."/>
            <person name="Delcher A.L."/>
            <person name="Guiliano D.B."/>
            <person name="Miranda-Saavedra D."/>
            <person name="Angiuoli S.V."/>
            <person name="Creasy T."/>
            <person name="Amedeo P."/>
            <person name="Haas B."/>
            <person name="El-Sayed N.M."/>
            <person name="Wortman J.R."/>
            <person name="Feldblyum T."/>
            <person name="Tallon L."/>
            <person name="Schatz M."/>
            <person name="Shumway M."/>
            <person name="Koo H."/>
            <person name="Salzberg S.L."/>
            <person name="Schobel S."/>
            <person name="Pertea M."/>
            <person name="Pop M."/>
            <person name="White O."/>
            <person name="Barton G.J."/>
            <person name="Carlow C.K."/>
            <person name="Crawford M.J."/>
            <person name="Daub J."/>
            <person name="Dimmic M.W."/>
            <person name="Estes C.F."/>
            <person name="Foster J.M."/>
            <person name="Ganatra M."/>
            <person name="Gregory W.F."/>
            <person name="Johnson N.M."/>
            <person name="Jin J."/>
            <person name="Komuniecki R."/>
            <person name="Korf I."/>
            <person name="Kumar S."/>
            <person name="Laney S."/>
            <person name="Li B.W."/>
            <person name="Li W."/>
            <person name="Lindblom T.H."/>
            <person name="Lustigman S."/>
            <person name="Ma D."/>
            <person name="Maina C.V."/>
            <person name="Martin D.M."/>
            <person name="McCarter J.P."/>
            <person name="McReynolds L."/>
            <person name="Mitreva M."/>
            <person name="Nutman T.B."/>
            <person name="Parkinson J."/>
            <person name="Peregrin-Alvarez J.M."/>
            <person name="Poole C."/>
            <person name="Ren Q."/>
            <person name="Saunders L."/>
            <person name="Sluder A.E."/>
            <person name="Smith K."/>
            <person name="Stanke M."/>
            <person name="Unnasch T.R."/>
            <person name="Ware J."/>
            <person name="Wei A.D."/>
            <person name="Weil G."/>
            <person name="Williams D.J."/>
            <person name="Zhang Y."/>
            <person name="Williams S.A."/>
            <person name="Fraser-Liggett C."/>
            <person name="Slatko B."/>
            <person name="Blaxter M.L."/>
            <person name="Scott A.L."/>
        </authorList>
    </citation>
    <scope>NUCLEOTIDE SEQUENCE</scope>
    <source>
        <strain evidence="1">FR3</strain>
    </source>
</reference>
<reference evidence="1" key="2">
    <citation type="submission" date="2012-12" db="EMBL/GenBank/DDBJ databases">
        <authorList>
            <consortium name="WormBase Consortium"/>
            <person name="Ghedin E."/>
            <person name="Paulini M."/>
        </authorList>
    </citation>
    <scope>NUCLEOTIDE SEQUENCE</scope>
    <source>
        <strain evidence="1">FR3</strain>
    </source>
</reference>
<protein>
    <submittedName>
        <fullName evidence="1">Bm13186</fullName>
    </submittedName>
</protein>
<sequence>MISLGESRPGTIIRQSVSCSSCRNLIPSLPRAKRIKIN</sequence>
<name>A0A1I9G567_BRUMA</name>